<organism evidence="2 3">
    <name type="scientific">Maritalea porphyrae</name>
    <dbReference type="NCBI Taxonomy" id="880732"/>
    <lineage>
        <taxon>Bacteria</taxon>
        <taxon>Pseudomonadati</taxon>
        <taxon>Pseudomonadota</taxon>
        <taxon>Alphaproteobacteria</taxon>
        <taxon>Hyphomicrobiales</taxon>
        <taxon>Devosiaceae</taxon>
        <taxon>Maritalea</taxon>
    </lineage>
</organism>
<evidence type="ECO:0000313" key="2">
    <source>
        <dbReference type="EMBL" id="GLQ17357.1"/>
    </source>
</evidence>
<name>A0ABQ5URR2_9HYPH</name>
<evidence type="ECO:0000313" key="3">
    <source>
        <dbReference type="Proteomes" id="UP001161405"/>
    </source>
</evidence>
<dbReference type="Pfam" id="PF07433">
    <property type="entry name" value="DUF1513"/>
    <property type="match status" value="1"/>
</dbReference>
<dbReference type="EMBL" id="BSNI01000002">
    <property type="protein sequence ID" value="GLQ17357.1"/>
    <property type="molecule type" value="Genomic_DNA"/>
</dbReference>
<dbReference type="Proteomes" id="UP001161405">
    <property type="component" value="Unassembled WGS sequence"/>
</dbReference>
<proteinExistence type="predicted"/>
<dbReference type="InterPro" id="IPR008311">
    <property type="entry name" value="UCP028101"/>
</dbReference>
<dbReference type="InterPro" id="IPR006311">
    <property type="entry name" value="TAT_signal"/>
</dbReference>
<dbReference type="SUPFAM" id="SSF69322">
    <property type="entry name" value="Tricorn protease domain 2"/>
    <property type="match status" value="1"/>
</dbReference>
<gene>
    <name evidence="2" type="ORF">GCM10007879_16060</name>
</gene>
<dbReference type="PROSITE" id="PS51318">
    <property type="entry name" value="TAT"/>
    <property type="match status" value="1"/>
</dbReference>
<dbReference type="PIRSF" id="PIRSF028101">
    <property type="entry name" value="UCP028101"/>
    <property type="match status" value="1"/>
</dbReference>
<dbReference type="InterPro" id="IPR015943">
    <property type="entry name" value="WD40/YVTN_repeat-like_dom_sf"/>
</dbReference>
<sequence>MWSRRNFLTMAGASYLGALTSSAYAAISQSDQFFASTCRFRDGDFGVVILNAAGAIISSEKLPARGHDLVQCSTTGNILVFARRPGIFAALFDRRGRPLGQINAAADRHFYGHGIFSKDGKYFYATENDYESARGIIGIYRVDAQHIERIGEFYSGGIGPHDLHLSDDGQKLIVANGGIETHPDFARTKLNISTMRPNVCWLNTKDGSNVTTFEPPTELHKLSLRHMATADGQRVWVGGQLQDGAPPETPLIASLSLDDGLAFLGIEEQTQSALKGYVGSIEVSADGEQICVTSPKGNLAVLLDKFGNVIHRQTAPNVCGAAVDDTNQFRLSTGAGEFGQVGHKLHDIDGIDFDNHMVALASLR</sequence>
<comment type="caution">
    <text evidence="2">The sequence shown here is derived from an EMBL/GenBank/DDBJ whole genome shotgun (WGS) entry which is preliminary data.</text>
</comment>
<feature type="chain" id="PRO_5045513190" description="DUF1513 domain-containing protein" evidence="1">
    <location>
        <begin position="26"/>
        <end position="364"/>
    </location>
</feature>
<dbReference type="RefSeq" id="WP_284363460.1">
    <property type="nucleotide sequence ID" value="NZ_BSNI01000002.1"/>
</dbReference>
<feature type="signal peptide" evidence="1">
    <location>
        <begin position="1"/>
        <end position="25"/>
    </location>
</feature>
<protein>
    <recommendedName>
        <fullName evidence="4">DUF1513 domain-containing protein</fullName>
    </recommendedName>
</protein>
<evidence type="ECO:0008006" key="4">
    <source>
        <dbReference type="Google" id="ProtNLM"/>
    </source>
</evidence>
<evidence type="ECO:0000256" key="1">
    <source>
        <dbReference type="SAM" id="SignalP"/>
    </source>
</evidence>
<keyword evidence="3" id="KW-1185">Reference proteome</keyword>
<reference evidence="2" key="1">
    <citation type="journal article" date="2014" name="Int. J. Syst. Evol. Microbiol.">
        <title>Complete genome of a new Firmicutes species belonging to the dominant human colonic microbiota ('Ruminococcus bicirculans') reveals two chromosomes and a selective capacity to utilize plant glucans.</title>
        <authorList>
            <consortium name="NISC Comparative Sequencing Program"/>
            <person name="Wegmann U."/>
            <person name="Louis P."/>
            <person name="Goesmann A."/>
            <person name="Henrissat B."/>
            <person name="Duncan S.H."/>
            <person name="Flint H.J."/>
        </authorList>
    </citation>
    <scope>NUCLEOTIDE SEQUENCE</scope>
    <source>
        <strain evidence="2">NBRC 107169</strain>
    </source>
</reference>
<accession>A0ABQ5URR2</accession>
<dbReference type="Gene3D" id="2.130.10.10">
    <property type="entry name" value="YVTN repeat-like/Quinoprotein amine dehydrogenase"/>
    <property type="match status" value="1"/>
</dbReference>
<keyword evidence="1" id="KW-0732">Signal</keyword>
<reference evidence="2" key="2">
    <citation type="submission" date="2023-01" db="EMBL/GenBank/DDBJ databases">
        <title>Draft genome sequence of Maritalea porphyrae strain NBRC 107169.</title>
        <authorList>
            <person name="Sun Q."/>
            <person name="Mori K."/>
        </authorList>
    </citation>
    <scope>NUCLEOTIDE SEQUENCE</scope>
    <source>
        <strain evidence="2">NBRC 107169</strain>
    </source>
</reference>